<dbReference type="PANTHER" id="PTHR43252:SF2">
    <property type="entry name" value="TRANSCRIPTION REGULATOR, PADR-LIKE FAMILY"/>
    <property type="match status" value="1"/>
</dbReference>
<dbReference type="KEGG" id="aep:AMC99_01815"/>
<dbReference type="PATRIC" id="fig|361183.4.peg.1787"/>
<protein>
    <submittedName>
        <fullName evidence="2">Transcriptional regulator, PadR family</fullName>
    </submittedName>
</protein>
<dbReference type="PANTHER" id="PTHR43252">
    <property type="entry name" value="TRANSCRIPTIONAL REGULATOR YQJI"/>
    <property type="match status" value="1"/>
</dbReference>
<organism evidence="2 3">
    <name type="scientific">Altererythrobacter epoxidivorans</name>
    <dbReference type="NCBI Taxonomy" id="361183"/>
    <lineage>
        <taxon>Bacteria</taxon>
        <taxon>Pseudomonadati</taxon>
        <taxon>Pseudomonadota</taxon>
        <taxon>Alphaproteobacteria</taxon>
        <taxon>Sphingomonadales</taxon>
        <taxon>Erythrobacteraceae</taxon>
        <taxon>Altererythrobacter</taxon>
    </lineage>
</organism>
<dbReference type="EMBL" id="CP012669">
    <property type="protein sequence ID" value="ALE17104.1"/>
    <property type="molecule type" value="Genomic_DNA"/>
</dbReference>
<dbReference type="AlphaFoldDB" id="A0A0M4LVE3"/>
<dbReference type="SUPFAM" id="SSF46785">
    <property type="entry name" value="Winged helix' DNA-binding domain"/>
    <property type="match status" value="1"/>
</dbReference>
<reference evidence="2 3" key="1">
    <citation type="submission" date="2015-09" db="EMBL/GenBank/DDBJ databases">
        <title>Complete genome sequence of a benzo[a]pyrene-degrading bacterium Altererythrobacter epoxidivorans CGMCC 1.7731T.</title>
        <authorList>
            <person name="Li Z."/>
            <person name="Cheng H."/>
            <person name="Huo Y."/>
            <person name="Xu X."/>
        </authorList>
    </citation>
    <scope>NUCLEOTIDE SEQUENCE [LARGE SCALE GENOMIC DNA]</scope>
    <source>
        <strain evidence="2 3">CGMCC 1.7731</strain>
    </source>
</reference>
<evidence type="ECO:0000313" key="2">
    <source>
        <dbReference type="EMBL" id="ALE17104.1"/>
    </source>
</evidence>
<accession>A0A0M4LVE3</accession>
<dbReference type="InterPro" id="IPR005149">
    <property type="entry name" value="Tscrpt_reg_PadR_N"/>
</dbReference>
<dbReference type="Proteomes" id="UP000057938">
    <property type="component" value="Chromosome"/>
</dbReference>
<dbReference type="Gene3D" id="1.10.10.10">
    <property type="entry name" value="Winged helix-like DNA-binding domain superfamily/Winged helix DNA-binding domain"/>
    <property type="match status" value="1"/>
</dbReference>
<dbReference type="STRING" id="361183.AMC99_01815"/>
<sequence>MIKAIEESSGGEYAPSPGVIYPTLQMMLDEGLIAELPDDTSRKVFEATDAGRKELADEEKAVAAVIKRLAEVGEQVRSSPNRQMHRAMENLRNAMRLHRHAGNLDGETLEQIVDILDDAARRIERL</sequence>
<dbReference type="InterPro" id="IPR036390">
    <property type="entry name" value="WH_DNA-bd_sf"/>
</dbReference>
<dbReference type="InterPro" id="IPR036388">
    <property type="entry name" value="WH-like_DNA-bd_sf"/>
</dbReference>
<dbReference type="Pfam" id="PF03551">
    <property type="entry name" value="PadR"/>
    <property type="match status" value="1"/>
</dbReference>
<evidence type="ECO:0000313" key="3">
    <source>
        <dbReference type="Proteomes" id="UP000057938"/>
    </source>
</evidence>
<gene>
    <name evidence="2" type="ORF">AMC99_01815</name>
</gene>
<evidence type="ECO:0000259" key="1">
    <source>
        <dbReference type="Pfam" id="PF03551"/>
    </source>
</evidence>
<keyword evidence="3" id="KW-1185">Reference proteome</keyword>
<feature type="domain" description="Transcription regulator PadR N-terminal" evidence="1">
    <location>
        <begin position="1"/>
        <end position="56"/>
    </location>
</feature>
<proteinExistence type="predicted"/>
<name>A0A0M4LVE3_9SPHN</name>